<feature type="region of interest" description="Disordered" evidence="1">
    <location>
        <begin position="253"/>
        <end position="275"/>
    </location>
</feature>
<dbReference type="AlphaFoldDB" id="A0A423UC10"/>
<protein>
    <submittedName>
        <fullName evidence="2">Phage protein</fullName>
    </submittedName>
</protein>
<evidence type="ECO:0000313" key="3">
    <source>
        <dbReference type="Proteomes" id="UP000285266"/>
    </source>
</evidence>
<dbReference type="RefSeq" id="WP_123645384.1">
    <property type="nucleotide sequence ID" value="NZ_QRAJ01000014.1"/>
</dbReference>
<reference evidence="2 3" key="1">
    <citation type="submission" date="2018-07" db="EMBL/GenBank/DDBJ databases">
        <title>The role of parmesan cheese in vectoring bovine microbiota.</title>
        <authorList>
            <person name="Lugli G.A."/>
            <person name="Milani C."/>
        </authorList>
    </citation>
    <scope>NUCLEOTIDE SEQUENCE [LARGE SCALE GENOMIC DNA]</scope>
    <source>
        <strain evidence="2 3">BMONG18</strain>
    </source>
</reference>
<dbReference type="Proteomes" id="UP000285266">
    <property type="component" value="Unassembled WGS sequence"/>
</dbReference>
<comment type="caution">
    <text evidence="2">The sequence shown here is derived from an EMBL/GenBank/DDBJ whole genome shotgun (WGS) entry which is preliminary data.</text>
</comment>
<gene>
    <name evidence="2" type="ORF">BMONG18_1645</name>
</gene>
<evidence type="ECO:0000313" key="2">
    <source>
        <dbReference type="EMBL" id="ROT86244.1"/>
    </source>
</evidence>
<name>A0A423UC10_9BIFI</name>
<sequence length="275" mass="30741">MSTIDLYHRTSIEAAQAILASGRLESLENTNEAYASTRIDGQAEGYGEAVVHVRVDDSRIHLDDEFPDGERHYRIPLDVEIAEAFTITPQGERTALSAPDTTYRLSHRAPEYDDEDTTARLDQVLHSEVYPSDVLEHPDWYGARYPESIRQVRAAATAGDPNCPVTIYRAVPIGVTRINTGDWVALSRSYANDESQRVADDGSAAGNIISARVPASSLYSEGILEEWGYQGPPIETRDQREHTKTKLRDRINRDVQEHSAVPPSITSITTHERRR</sequence>
<accession>A0A423UC10</accession>
<organism evidence="2 3">
    <name type="scientific">Bifidobacterium mongoliense</name>
    <dbReference type="NCBI Taxonomy" id="518643"/>
    <lineage>
        <taxon>Bacteria</taxon>
        <taxon>Bacillati</taxon>
        <taxon>Actinomycetota</taxon>
        <taxon>Actinomycetes</taxon>
        <taxon>Bifidobacteriales</taxon>
        <taxon>Bifidobacteriaceae</taxon>
        <taxon>Bifidobacterium</taxon>
    </lineage>
</organism>
<evidence type="ECO:0000256" key="1">
    <source>
        <dbReference type="SAM" id="MobiDB-lite"/>
    </source>
</evidence>
<dbReference type="EMBL" id="QRAJ01000014">
    <property type="protein sequence ID" value="ROT86244.1"/>
    <property type="molecule type" value="Genomic_DNA"/>
</dbReference>
<proteinExistence type="predicted"/>